<dbReference type="Proteomes" id="UP000823388">
    <property type="component" value="Chromosome 5K"/>
</dbReference>
<evidence type="ECO:0000256" key="1">
    <source>
        <dbReference type="SAM" id="MobiDB-lite"/>
    </source>
</evidence>
<sequence length="260" mass="28286">MPKHLTNILQLRRLLREQLLEALLAPVRRSRRRGRRGIAPTDGARRTDDLAARQGPPVPPDHCTAEGRILVSSPRHCLSHRWTARVRVEHGGSPTASATHGVASPRRSVTPRRSSSMVYSPIHTPVRSASPTYSPATPQYTPTPMEPPSFELRHTRAARRGALPFYDEEESFYVADEVVFDEPELAPPPPPQAPAAVDKLGIAEPAMAPPLPIPPPPPVPARRKATAAANRRPGLRGFIPTGASLRSPEARPPRSGEGEA</sequence>
<reference evidence="2" key="1">
    <citation type="submission" date="2020-05" db="EMBL/GenBank/DDBJ databases">
        <title>WGS assembly of Panicum virgatum.</title>
        <authorList>
            <person name="Lovell J.T."/>
            <person name="Jenkins J."/>
            <person name="Shu S."/>
            <person name="Juenger T.E."/>
            <person name="Schmutz J."/>
        </authorList>
    </citation>
    <scope>NUCLEOTIDE SEQUENCE</scope>
    <source>
        <strain evidence="2">AP13</strain>
    </source>
</reference>
<feature type="compositionally biased region" description="Pro residues" evidence="1">
    <location>
        <begin position="207"/>
        <end position="220"/>
    </location>
</feature>
<organism evidence="2 3">
    <name type="scientific">Panicum virgatum</name>
    <name type="common">Blackwell switchgrass</name>
    <dbReference type="NCBI Taxonomy" id="38727"/>
    <lineage>
        <taxon>Eukaryota</taxon>
        <taxon>Viridiplantae</taxon>
        <taxon>Streptophyta</taxon>
        <taxon>Embryophyta</taxon>
        <taxon>Tracheophyta</taxon>
        <taxon>Spermatophyta</taxon>
        <taxon>Magnoliopsida</taxon>
        <taxon>Liliopsida</taxon>
        <taxon>Poales</taxon>
        <taxon>Poaceae</taxon>
        <taxon>PACMAD clade</taxon>
        <taxon>Panicoideae</taxon>
        <taxon>Panicodae</taxon>
        <taxon>Paniceae</taxon>
        <taxon>Panicinae</taxon>
        <taxon>Panicum</taxon>
        <taxon>Panicum sect. Hiantes</taxon>
    </lineage>
</organism>
<dbReference type="AlphaFoldDB" id="A0A8T0SS88"/>
<feature type="compositionally biased region" description="Polar residues" evidence="1">
    <location>
        <begin position="127"/>
        <end position="142"/>
    </location>
</feature>
<dbReference type="EMBL" id="CM029045">
    <property type="protein sequence ID" value="KAG2599116.1"/>
    <property type="molecule type" value="Genomic_DNA"/>
</dbReference>
<evidence type="ECO:0000313" key="2">
    <source>
        <dbReference type="EMBL" id="KAG2599116.1"/>
    </source>
</evidence>
<protein>
    <submittedName>
        <fullName evidence="2">Uncharacterized protein</fullName>
    </submittedName>
</protein>
<evidence type="ECO:0000313" key="3">
    <source>
        <dbReference type="Proteomes" id="UP000823388"/>
    </source>
</evidence>
<proteinExistence type="predicted"/>
<feature type="region of interest" description="Disordered" evidence="1">
    <location>
        <begin position="31"/>
        <end position="63"/>
    </location>
</feature>
<gene>
    <name evidence="2" type="ORF">PVAP13_5KG457507</name>
</gene>
<keyword evidence="3" id="KW-1185">Reference proteome</keyword>
<comment type="caution">
    <text evidence="2">The sequence shown here is derived from an EMBL/GenBank/DDBJ whole genome shotgun (WGS) entry which is preliminary data.</text>
</comment>
<feature type="compositionally biased region" description="Low complexity" evidence="1">
    <location>
        <begin position="104"/>
        <end position="116"/>
    </location>
</feature>
<feature type="compositionally biased region" description="Basic and acidic residues" evidence="1">
    <location>
        <begin position="248"/>
        <end position="260"/>
    </location>
</feature>
<feature type="region of interest" description="Disordered" evidence="1">
    <location>
        <begin position="205"/>
        <end position="260"/>
    </location>
</feature>
<feature type="region of interest" description="Disordered" evidence="1">
    <location>
        <begin position="91"/>
        <end position="148"/>
    </location>
</feature>
<name>A0A8T0SS88_PANVG</name>
<accession>A0A8T0SS88</accession>